<keyword evidence="1" id="KW-0472">Membrane</keyword>
<evidence type="ECO:0000313" key="3">
    <source>
        <dbReference type="Proteomes" id="UP000255317"/>
    </source>
</evidence>
<keyword evidence="1" id="KW-0812">Transmembrane</keyword>
<keyword evidence="1" id="KW-1133">Transmembrane helix</keyword>
<reference evidence="2 3" key="1">
    <citation type="submission" date="2018-07" db="EMBL/GenBank/DDBJ databases">
        <title>Genomic Encyclopedia of Type Strains, Phase IV (KMG-IV): sequencing the most valuable type-strain genomes for metagenomic binning, comparative biology and taxonomic classification.</title>
        <authorList>
            <person name="Goeker M."/>
        </authorList>
    </citation>
    <scope>NUCLEOTIDE SEQUENCE [LARGE SCALE GENOMIC DNA]</scope>
    <source>
        <strain evidence="2 3">DSM 101478</strain>
    </source>
</reference>
<organism evidence="2 3">
    <name type="scientific">Marinirhabdus gelatinilytica</name>
    <dbReference type="NCBI Taxonomy" id="1703343"/>
    <lineage>
        <taxon>Bacteria</taxon>
        <taxon>Pseudomonadati</taxon>
        <taxon>Bacteroidota</taxon>
        <taxon>Flavobacteriia</taxon>
        <taxon>Flavobacteriales</taxon>
        <taxon>Flavobacteriaceae</taxon>
    </lineage>
</organism>
<feature type="transmembrane region" description="Helical" evidence="1">
    <location>
        <begin position="110"/>
        <end position="127"/>
    </location>
</feature>
<name>A0A370QGR1_9FLAO</name>
<comment type="caution">
    <text evidence="2">The sequence shown here is derived from an EMBL/GenBank/DDBJ whole genome shotgun (WGS) entry which is preliminary data.</text>
</comment>
<evidence type="ECO:0000313" key="2">
    <source>
        <dbReference type="EMBL" id="RDK87270.1"/>
    </source>
</evidence>
<evidence type="ECO:0000256" key="1">
    <source>
        <dbReference type="SAM" id="Phobius"/>
    </source>
</evidence>
<gene>
    <name evidence="2" type="ORF">C8D94_102455</name>
</gene>
<dbReference type="AlphaFoldDB" id="A0A370QGR1"/>
<feature type="transmembrane region" description="Helical" evidence="1">
    <location>
        <begin position="212"/>
        <end position="231"/>
    </location>
</feature>
<feature type="transmembrane region" description="Helical" evidence="1">
    <location>
        <begin position="6"/>
        <end position="28"/>
    </location>
</feature>
<dbReference type="EMBL" id="QRAO01000002">
    <property type="protein sequence ID" value="RDK87270.1"/>
    <property type="molecule type" value="Genomic_DNA"/>
</dbReference>
<sequence length="236" mass="27748">MEFSDFLLNIIPIWILELVAALSGIYYLKNVNATKSVKYFVVFLWVTFFAEVFGSYAGFAYFSDYGFLPFIEGTVFRRNYWFYNIYLLLSTLFLIWFFGIKIMNPKLRKVLIYSTVVFIAATTVDFFRSDFFNVTPRVLIIFGSLLILLSILLYYYSLLSSQEILNIRYNLRIYFSVAILVHTLCFSPLDFLSNYFNTTTGNELFVAFRAQVIFILNILLYLTYTIAFLVCSRKRN</sequence>
<keyword evidence="3" id="KW-1185">Reference proteome</keyword>
<feature type="transmembrane region" description="Helical" evidence="1">
    <location>
        <begin position="81"/>
        <end position="98"/>
    </location>
</feature>
<evidence type="ECO:0008006" key="4">
    <source>
        <dbReference type="Google" id="ProtNLM"/>
    </source>
</evidence>
<protein>
    <recommendedName>
        <fullName evidence="4">Bacteriorhodopsin-like protein</fullName>
    </recommendedName>
</protein>
<dbReference type="OrthoDB" id="1453530at2"/>
<feature type="transmembrane region" description="Helical" evidence="1">
    <location>
        <begin position="40"/>
        <end position="61"/>
    </location>
</feature>
<dbReference type="Proteomes" id="UP000255317">
    <property type="component" value="Unassembled WGS sequence"/>
</dbReference>
<accession>A0A370QGR1</accession>
<proteinExistence type="predicted"/>
<feature type="transmembrane region" description="Helical" evidence="1">
    <location>
        <begin position="139"/>
        <end position="159"/>
    </location>
</feature>
<feature type="transmembrane region" description="Helical" evidence="1">
    <location>
        <begin position="171"/>
        <end position="192"/>
    </location>
</feature>